<dbReference type="EMBL" id="JAVREY010000041">
    <property type="protein sequence ID" value="MDT0466702.1"/>
    <property type="molecule type" value="Genomic_DNA"/>
</dbReference>
<name>A0ABU2U0E9_9ACTN</name>
<keyword evidence="2" id="KW-1185">Reference proteome</keyword>
<evidence type="ECO:0000313" key="1">
    <source>
        <dbReference type="EMBL" id="MDT0466702.1"/>
    </source>
</evidence>
<reference evidence="2" key="1">
    <citation type="submission" date="2023-07" db="EMBL/GenBank/DDBJ databases">
        <title>30 novel species of actinomycetes from the DSMZ collection.</title>
        <authorList>
            <person name="Nouioui I."/>
        </authorList>
    </citation>
    <scope>NUCLEOTIDE SEQUENCE [LARGE SCALE GENOMIC DNA]</scope>
    <source>
        <strain evidence="2">DSM 41699</strain>
    </source>
</reference>
<dbReference type="Proteomes" id="UP001183809">
    <property type="component" value="Unassembled WGS sequence"/>
</dbReference>
<dbReference type="RefSeq" id="WP_311698163.1">
    <property type="nucleotide sequence ID" value="NZ_JAVREY010000041.1"/>
</dbReference>
<gene>
    <name evidence="1" type="ORF">RM764_27495</name>
</gene>
<organism evidence="1 2">
    <name type="scientific">Streptomyces gibsoniae</name>
    <dbReference type="NCBI Taxonomy" id="3075529"/>
    <lineage>
        <taxon>Bacteria</taxon>
        <taxon>Bacillati</taxon>
        <taxon>Actinomycetota</taxon>
        <taxon>Actinomycetes</taxon>
        <taxon>Kitasatosporales</taxon>
        <taxon>Streptomycetaceae</taxon>
        <taxon>Streptomyces</taxon>
    </lineage>
</organism>
<sequence length="75" mass="7574">MYGVRLPAHAPEGGRPAAGRYARVAAALLTASARLRRAPDAPDAVTPARAVVAAPGLVVAVSGLLTARPLPISRP</sequence>
<protein>
    <submittedName>
        <fullName evidence="1">Uncharacterized protein</fullName>
    </submittedName>
</protein>
<accession>A0ABU2U0E9</accession>
<proteinExistence type="predicted"/>
<comment type="caution">
    <text evidence="1">The sequence shown here is derived from an EMBL/GenBank/DDBJ whole genome shotgun (WGS) entry which is preliminary data.</text>
</comment>
<evidence type="ECO:0000313" key="2">
    <source>
        <dbReference type="Proteomes" id="UP001183809"/>
    </source>
</evidence>